<evidence type="ECO:0000313" key="3">
    <source>
        <dbReference type="Proteomes" id="UP001153076"/>
    </source>
</evidence>
<evidence type="ECO:0000256" key="1">
    <source>
        <dbReference type="SAM" id="MobiDB-lite"/>
    </source>
</evidence>
<keyword evidence="3" id="KW-1185">Reference proteome</keyword>
<dbReference type="AlphaFoldDB" id="A0A9Q1GV12"/>
<sequence>MKIEENLTPIVEGSLVVGEEGGDARVIRKVVDPYSGMAVGGATSGRNGWRRCCCGRQWWWQRGSCLCLLGGELDDAGGGKVTYIGGWTECIVLKEDMGLEKLRRKVSEITCNDLTVRKLWYSLKYDRGMVMELEGDGDGNDEHGYLYVDESDGLKRHTQKAMRTCDDGVIRGAAVSESGGCIDDHPQTRLRVSGEIIEMFNDDEILIVLEDVGEDMAAAEGGEESSKAVECYSSMSGEYIVELTNSHNWDNKLTRAGSGKREAKLWVYDYVHPIYKTTTQQIIYNQLVHPMETHDMGIVDVKTGRVVSRDELDDDYDRCILPLTNGRQPGRPPSKDREGQGLGGAPNVVKLDTRGTLVAILVPTLMLTMKAMLWRLKIYWMAHTFQIVLHCANIGLSAMSTPPPLFVIKYIVACSPVSGNLKFLPGRRQMFTMVNHILQPVNPWVTIILQSCHFDVLIILDSELSPHPHLCSDFNVTCFVSPAKGRC</sequence>
<name>A0A9Q1GV12_9CARY</name>
<dbReference type="EMBL" id="JAKOGI010001546">
    <property type="protein sequence ID" value="KAJ8425093.1"/>
    <property type="molecule type" value="Genomic_DNA"/>
</dbReference>
<comment type="caution">
    <text evidence="2">The sequence shown here is derived from an EMBL/GenBank/DDBJ whole genome shotgun (WGS) entry which is preliminary data.</text>
</comment>
<protein>
    <submittedName>
        <fullName evidence="2">Uncharacterized protein</fullName>
    </submittedName>
</protein>
<organism evidence="2 3">
    <name type="scientific">Carnegiea gigantea</name>
    <dbReference type="NCBI Taxonomy" id="171969"/>
    <lineage>
        <taxon>Eukaryota</taxon>
        <taxon>Viridiplantae</taxon>
        <taxon>Streptophyta</taxon>
        <taxon>Embryophyta</taxon>
        <taxon>Tracheophyta</taxon>
        <taxon>Spermatophyta</taxon>
        <taxon>Magnoliopsida</taxon>
        <taxon>eudicotyledons</taxon>
        <taxon>Gunneridae</taxon>
        <taxon>Pentapetalae</taxon>
        <taxon>Caryophyllales</taxon>
        <taxon>Cactineae</taxon>
        <taxon>Cactaceae</taxon>
        <taxon>Cactoideae</taxon>
        <taxon>Echinocereeae</taxon>
        <taxon>Carnegiea</taxon>
    </lineage>
</organism>
<evidence type="ECO:0000313" key="2">
    <source>
        <dbReference type="EMBL" id="KAJ8425093.1"/>
    </source>
</evidence>
<dbReference type="Proteomes" id="UP001153076">
    <property type="component" value="Unassembled WGS sequence"/>
</dbReference>
<dbReference type="OrthoDB" id="1844242at2759"/>
<proteinExistence type="predicted"/>
<reference evidence="2" key="1">
    <citation type="submission" date="2022-04" db="EMBL/GenBank/DDBJ databases">
        <title>Carnegiea gigantea Genome sequencing and assembly v2.</title>
        <authorList>
            <person name="Copetti D."/>
            <person name="Sanderson M.J."/>
            <person name="Burquez A."/>
            <person name="Wojciechowski M.F."/>
        </authorList>
    </citation>
    <scope>NUCLEOTIDE SEQUENCE</scope>
    <source>
        <strain evidence="2">SGP5-SGP5p</strain>
        <tissue evidence="2">Aerial part</tissue>
    </source>
</reference>
<gene>
    <name evidence="2" type="ORF">Cgig2_007815</name>
</gene>
<accession>A0A9Q1GV12</accession>
<feature type="region of interest" description="Disordered" evidence="1">
    <location>
        <begin position="323"/>
        <end position="346"/>
    </location>
</feature>